<organism evidence="1 2">
    <name type="scientific">Scylla paramamosain</name>
    <name type="common">Mud crab</name>
    <dbReference type="NCBI Taxonomy" id="85552"/>
    <lineage>
        <taxon>Eukaryota</taxon>
        <taxon>Metazoa</taxon>
        <taxon>Ecdysozoa</taxon>
        <taxon>Arthropoda</taxon>
        <taxon>Crustacea</taxon>
        <taxon>Multicrustacea</taxon>
        <taxon>Malacostraca</taxon>
        <taxon>Eumalacostraca</taxon>
        <taxon>Eucarida</taxon>
        <taxon>Decapoda</taxon>
        <taxon>Pleocyemata</taxon>
        <taxon>Brachyura</taxon>
        <taxon>Eubrachyura</taxon>
        <taxon>Portunoidea</taxon>
        <taxon>Portunidae</taxon>
        <taxon>Portuninae</taxon>
        <taxon>Scylla</taxon>
    </lineage>
</organism>
<gene>
    <name evidence="1" type="ORF">O3P69_015998</name>
</gene>
<accession>A0AAW0T8X9</accession>
<dbReference type="EMBL" id="JARAKH010000036">
    <property type="protein sequence ID" value="KAK8383939.1"/>
    <property type="molecule type" value="Genomic_DNA"/>
</dbReference>
<comment type="caution">
    <text evidence="1">The sequence shown here is derived from an EMBL/GenBank/DDBJ whole genome shotgun (WGS) entry which is preliminary data.</text>
</comment>
<proteinExistence type="predicted"/>
<reference evidence="1 2" key="1">
    <citation type="submission" date="2023-03" db="EMBL/GenBank/DDBJ databases">
        <title>High-quality genome of Scylla paramamosain provides insights in environmental adaptation.</title>
        <authorList>
            <person name="Zhang L."/>
        </authorList>
    </citation>
    <scope>NUCLEOTIDE SEQUENCE [LARGE SCALE GENOMIC DNA]</scope>
    <source>
        <strain evidence="1">LZ_2023a</strain>
        <tissue evidence="1">Muscle</tissue>
    </source>
</reference>
<protein>
    <submittedName>
        <fullName evidence="1">Uncharacterized protein</fullName>
    </submittedName>
</protein>
<name>A0AAW0T8X9_SCYPA</name>
<keyword evidence="2" id="KW-1185">Reference proteome</keyword>
<dbReference type="AlphaFoldDB" id="A0AAW0T8X9"/>
<sequence>MAVVQRPAAQTGQYLCASQNLPGLAGLRCVWSDLPGLYCESEPAGAVLHMVLTCPVCLLDTKQLQTGYTLAPQQELEHSGERFHLYNALPRHPRDFDNRNVERFKMDLDEFLWILPVQQKLPHYYSQAEGKSIIDQLAQRRADGRCISVTTCSSYMAAA</sequence>
<evidence type="ECO:0000313" key="2">
    <source>
        <dbReference type="Proteomes" id="UP001487740"/>
    </source>
</evidence>
<dbReference type="Proteomes" id="UP001487740">
    <property type="component" value="Unassembled WGS sequence"/>
</dbReference>
<evidence type="ECO:0000313" key="1">
    <source>
        <dbReference type="EMBL" id="KAK8383939.1"/>
    </source>
</evidence>